<dbReference type="RefSeq" id="WP_092384934.1">
    <property type="nucleotide sequence ID" value="NZ_LT629787.1"/>
</dbReference>
<dbReference type="Pfam" id="PF10972">
    <property type="entry name" value="CsiV"/>
    <property type="match status" value="1"/>
</dbReference>
<evidence type="ECO:0000313" key="2">
    <source>
        <dbReference type="EMBL" id="SDT99640.1"/>
    </source>
</evidence>
<dbReference type="OrthoDB" id="5566524at2"/>
<organism evidence="2 3">
    <name type="scientific">Halopseudomonas salegens</name>
    <dbReference type="NCBI Taxonomy" id="1434072"/>
    <lineage>
        <taxon>Bacteria</taxon>
        <taxon>Pseudomonadati</taxon>
        <taxon>Pseudomonadota</taxon>
        <taxon>Gammaproteobacteria</taxon>
        <taxon>Pseudomonadales</taxon>
        <taxon>Pseudomonadaceae</taxon>
        <taxon>Halopseudomonas</taxon>
    </lineage>
</organism>
<protein>
    <submittedName>
        <fullName evidence="2">Peptidoglycan-binding protein, CsiV</fullName>
    </submittedName>
</protein>
<feature type="chain" id="PRO_5009273393" evidence="1">
    <location>
        <begin position="22"/>
        <end position="182"/>
    </location>
</feature>
<keyword evidence="3" id="KW-1185">Reference proteome</keyword>
<dbReference type="STRING" id="1434072.SAMN05216210_1110"/>
<dbReference type="AlphaFoldDB" id="A0A1H2EWX6"/>
<sequence>MKALTRSLFLLLSLSALPALGQTLYQVEVLLFSQSGSPLYSAPMPQYQWADEAVWAERDNNADVRPVSETLLRMTGQADRLRQGGSSILLHQAWVQPADGNLTVAVAKGEPLDEVFPVQALISLQRDRFVELDATFWRNHIDRESRNLAASERLSEQRRLRLDEVHYLDHQSIGALVRVSRR</sequence>
<reference evidence="3" key="1">
    <citation type="submission" date="2016-10" db="EMBL/GenBank/DDBJ databases">
        <authorList>
            <person name="Varghese N."/>
            <person name="Submissions S."/>
        </authorList>
    </citation>
    <scope>NUCLEOTIDE SEQUENCE [LARGE SCALE GENOMIC DNA]</scope>
    <source>
        <strain evidence="3">CECT 8338</strain>
    </source>
</reference>
<dbReference type="InterPro" id="IPR021241">
    <property type="entry name" value="CsiV"/>
</dbReference>
<keyword evidence="1" id="KW-0732">Signal</keyword>
<name>A0A1H2EWX6_9GAMM</name>
<accession>A0A1H2EWX6</accession>
<dbReference type="EMBL" id="LT629787">
    <property type="protein sequence ID" value="SDT99640.1"/>
    <property type="molecule type" value="Genomic_DNA"/>
</dbReference>
<evidence type="ECO:0000256" key="1">
    <source>
        <dbReference type="SAM" id="SignalP"/>
    </source>
</evidence>
<gene>
    <name evidence="2" type="ORF">SAMN05216210_1110</name>
</gene>
<proteinExistence type="predicted"/>
<feature type="signal peptide" evidence="1">
    <location>
        <begin position="1"/>
        <end position="21"/>
    </location>
</feature>
<dbReference type="Proteomes" id="UP000243924">
    <property type="component" value="Chromosome I"/>
</dbReference>
<evidence type="ECO:0000313" key="3">
    <source>
        <dbReference type="Proteomes" id="UP000243924"/>
    </source>
</evidence>